<name>A0AC35FQ50_9BILA</name>
<reference evidence="2" key="1">
    <citation type="submission" date="2022-11" db="UniProtKB">
        <authorList>
            <consortium name="WormBaseParasite"/>
        </authorList>
    </citation>
    <scope>IDENTIFICATION</scope>
</reference>
<evidence type="ECO:0000313" key="2">
    <source>
        <dbReference type="WBParaSite" id="PS1159_v2.g19834.t1"/>
    </source>
</evidence>
<dbReference type="Proteomes" id="UP000887580">
    <property type="component" value="Unplaced"/>
</dbReference>
<accession>A0AC35FQ50</accession>
<dbReference type="WBParaSite" id="PS1159_v2.g19834.t1">
    <property type="protein sequence ID" value="PS1159_v2.g19834.t1"/>
    <property type="gene ID" value="PS1159_v2.g19834"/>
</dbReference>
<organism evidence="1 2">
    <name type="scientific">Panagrolaimus sp. PS1159</name>
    <dbReference type="NCBI Taxonomy" id="55785"/>
    <lineage>
        <taxon>Eukaryota</taxon>
        <taxon>Metazoa</taxon>
        <taxon>Ecdysozoa</taxon>
        <taxon>Nematoda</taxon>
        <taxon>Chromadorea</taxon>
        <taxon>Rhabditida</taxon>
        <taxon>Tylenchina</taxon>
        <taxon>Panagrolaimomorpha</taxon>
        <taxon>Panagrolaimoidea</taxon>
        <taxon>Panagrolaimidae</taxon>
        <taxon>Panagrolaimus</taxon>
    </lineage>
</organism>
<protein>
    <submittedName>
        <fullName evidence="2">LRAT domain-containing protein</fullName>
    </submittedName>
</protein>
<proteinExistence type="predicted"/>
<sequence length="192" mass="21955">MKKKDIKLYQLPADALQTPDRYLSPGDEVYVQCKTLTVTFFHSGIYAGNGQAYHFTTDLLDSAAASLSDAIAGPGTINLDSWIEYVYSNLSYEPSDNIIPTIYKVHYPYQMRTGAEILRKAQKLQKSSIKFMYDIRRNNCQHFTSFCSIGKPFSYDMANNFKNLACAILEYSLSTRKYRDSDATRYFGYTQI</sequence>
<evidence type="ECO:0000313" key="1">
    <source>
        <dbReference type="Proteomes" id="UP000887580"/>
    </source>
</evidence>